<dbReference type="InterPro" id="IPR026620">
    <property type="entry name" value="TMEM177"/>
</dbReference>
<accession>A0A1J1IRM6</accession>
<dbReference type="Proteomes" id="UP000183832">
    <property type="component" value="Unassembled WGS sequence"/>
</dbReference>
<dbReference type="PANTHER" id="PTHR21824:SF4">
    <property type="entry name" value="TRANSMEMBRANE PROTEIN 177"/>
    <property type="match status" value="1"/>
</dbReference>
<name>A0A1J1IRM6_9DIPT</name>
<dbReference type="STRING" id="568069.A0A1J1IRM6"/>
<reference evidence="2 3" key="1">
    <citation type="submission" date="2015-04" db="EMBL/GenBank/DDBJ databases">
        <authorList>
            <person name="Syromyatnikov M.Y."/>
            <person name="Popov V.N."/>
        </authorList>
    </citation>
    <scope>NUCLEOTIDE SEQUENCE [LARGE SCALE GENOMIC DNA]</scope>
</reference>
<feature type="transmembrane region" description="Helical" evidence="1">
    <location>
        <begin position="173"/>
        <end position="190"/>
    </location>
</feature>
<dbReference type="OrthoDB" id="110174at2759"/>
<dbReference type="GO" id="GO:0016020">
    <property type="term" value="C:membrane"/>
    <property type="evidence" value="ECO:0007669"/>
    <property type="project" value="TreeGrafter"/>
</dbReference>
<sequence length="406" mass="46235">MSSQSRIYNFFASTTGKQFSLYSTGFVALGAFAVKYFPHTFFSQNYREFVACYKDGIEKRVPDAIMKRFEIAQDILKLSDYEKNHMSPFMVTGFDTVHIGSLKVRFGALTGIPTNFSYTEPCEIDKANIMIRGKSIDWNSNGGKRLEQSLVLTEDEQIFALVREMIQLQDDKILLKSIYPTGAIALYYILSSGINTKFNLFIRPLSFRLSFYMIVGLFCFGIYSFLNDYTQVSADGNTDQRLAALGKGFIEAGVRFYAKLLNKNIAIRDLTNDDSEYTALGNESFIIRRKRLPLTLRKAFFDAKLKELNQVSADGNTDQRLAALGKGFIEAGVRFYAKLLNKNIAIRDLTNDDSEYTALGNESFIIRRKRLPLTLRKAFFDAKLKELNQVENENISGVHKNDKFNE</sequence>
<proteinExistence type="predicted"/>
<gene>
    <name evidence="2" type="ORF">CLUMA_CG015765</name>
</gene>
<protein>
    <submittedName>
        <fullName evidence="2">CLUMA_CG015765, isoform A</fullName>
    </submittedName>
</protein>
<keyword evidence="1" id="KW-1133">Transmembrane helix</keyword>
<organism evidence="2 3">
    <name type="scientific">Clunio marinus</name>
    <dbReference type="NCBI Taxonomy" id="568069"/>
    <lineage>
        <taxon>Eukaryota</taxon>
        <taxon>Metazoa</taxon>
        <taxon>Ecdysozoa</taxon>
        <taxon>Arthropoda</taxon>
        <taxon>Hexapoda</taxon>
        <taxon>Insecta</taxon>
        <taxon>Pterygota</taxon>
        <taxon>Neoptera</taxon>
        <taxon>Endopterygota</taxon>
        <taxon>Diptera</taxon>
        <taxon>Nematocera</taxon>
        <taxon>Chironomoidea</taxon>
        <taxon>Chironomidae</taxon>
        <taxon>Clunio</taxon>
    </lineage>
</organism>
<keyword evidence="1" id="KW-0472">Membrane</keyword>
<evidence type="ECO:0000256" key="1">
    <source>
        <dbReference type="SAM" id="Phobius"/>
    </source>
</evidence>
<keyword evidence="3" id="KW-1185">Reference proteome</keyword>
<feature type="transmembrane region" description="Helical" evidence="1">
    <location>
        <begin position="20"/>
        <end position="37"/>
    </location>
</feature>
<feature type="transmembrane region" description="Helical" evidence="1">
    <location>
        <begin position="210"/>
        <end position="226"/>
    </location>
</feature>
<dbReference type="EMBL" id="CVRI01000058">
    <property type="protein sequence ID" value="CRL02871.1"/>
    <property type="molecule type" value="Genomic_DNA"/>
</dbReference>
<dbReference type="PANTHER" id="PTHR21824">
    <property type="entry name" value="TRANSMEMBRANE PROTEIN 177"/>
    <property type="match status" value="1"/>
</dbReference>
<keyword evidence="1" id="KW-0812">Transmembrane</keyword>
<evidence type="ECO:0000313" key="2">
    <source>
        <dbReference type="EMBL" id="CRL02871.1"/>
    </source>
</evidence>
<evidence type="ECO:0000313" key="3">
    <source>
        <dbReference type="Proteomes" id="UP000183832"/>
    </source>
</evidence>
<dbReference type="AlphaFoldDB" id="A0A1J1IRM6"/>